<gene>
    <name evidence="3" type="primary">mlaD</name>
    <name evidence="3" type="ORF">ACFOKA_03350</name>
</gene>
<dbReference type="PANTHER" id="PTHR33371">
    <property type="entry name" value="INTERMEMBRANE PHOSPHOLIPID TRANSPORT SYSTEM BINDING PROTEIN MLAD-RELATED"/>
    <property type="match status" value="1"/>
</dbReference>
<feature type="transmembrane region" description="Helical" evidence="1">
    <location>
        <begin position="6"/>
        <end position="26"/>
    </location>
</feature>
<sequence>MSGNLVESIIGAIVLLVAGWFLTFAYERTDMAAVDGYVLQAKFDSVSGLAIGSDVRVAGIKVGSVVENRLDPITYQAVVTFSINSTIDLPTDTAAAVTSESLLGGTYLSLLPGGMEEMLVDGDEISETQSAVDLLSLIGKFASGGSNSSEKEN</sequence>
<dbReference type="InterPro" id="IPR030970">
    <property type="entry name" value="ABC_MlaD"/>
</dbReference>
<keyword evidence="1" id="KW-0472">Membrane</keyword>
<organism evidence="3 4">
    <name type="scientific">Kordiimonas pumila</name>
    <dbReference type="NCBI Taxonomy" id="2161677"/>
    <lineage>
        <taxon>Bacteria</taxon>
        <taxon>Pseudomonadati</taxon>
        <taxon>Pseudomonadota</taxon>
        <taxon>Alphaproteobacteria</taxon>
        <taxon>Kordiimonadales</taxon>
        <taxon>Kordiimonadaceae</taxon>
        <taxon>Kordiimonas</taxon>
    </lineage>
</organism>
<dbReference type="PANTHER" id="PTHR33371:SF4">
    <property type="entry name" value="INTERMEMBRANE PHOSPHOLIPID TRANSPORT SYSTEM BINDING PROTEIN MLAD"/>
    <property type="match status" value="1"/>
</dbReference>
<dbReference type="NCBIfam" id="TIGR04430">
    <property type="entry name" value="OM_asym_MlaD"/>
    <property type="match status" value="1"/>
</dbReference>
<dbReference type="RefSeq" id="WP_194212326.1">
    <property type="nucleotide sequence ID" value="NZ_CP061205.1"/>
</dbReference>
<dbReference type="InterPro" id="IPR052336">
    <property type="entry name" value="MlaD_Phospholipid_Transporter"/>
</dbReference>
<proteinExistence type="predicted"/>
<keyword evidence="4" id="KW-1185">Reference proteome</keyword>
<keyword evidence="1" id="KW-0812">Transmembrane</keyword>
<reference evidence="4" key="1">
    <citation type="journal article" date="2019" name="Int. J. Syst. Evol. Microbiol.">
        <title>The Global Catalogue of Microorganisms (GCM) 10K type strain sequencing project: providing services to taxonomists for standard genome sequencing and annotation.</title>
        <authorList>
            <consortium name="The Broad Institute Genomics Platform"/>
            <consortium name="The Broad Institute Genome Sequencing Center for Infectious Disease"/>
            <person name="Wu L."/>
            <person name="Ma J."/>
        </authorList>
    </citation>
    <scope>NUCLEOTIDE SEQUENCE [LARGE SCALE GENOMIC DNA]</scope>
    <source>
        <strain evidence="4">KCTC 62164</strain>
    </source>
</reference>
<evidence type="ECO:0000313" key="4">
    <source>
        <dbReference type="Proteomes" id="UP001595444"/>
    </source>
</evidence>
<feature type="domain" description="Mce/MlaD" evidence="2">
    <location>
        <begin position="36"/>
        <end position="113"/>
    </location>
</feature>
<accession>A0ABV7D2V9</accession>
<name>A0ABV7D2V9_9PROT</name>
<evidence type="ECO:0000313" key="3">
    <source>
        <dbReference type="EMBL" id="MFC3050937.1"/>
    </source>
</evidence>
<dbReference type="EMBL" id="JBHRSL010000002">
    <property type="protein sequence ID" value="MFC3050937.1"/>
    <property type="molecule type" value="Genomic_DNA"/>
</dbReference>
<dbReference type="Pfam" id="PF02470">
    <property type="entry name" value="MlaD"/>
    <property type="match status" value="1"/>
</dbReference>
<comment type="caution">
    <text evidence="3">The sequence shown here is derived from an EMBL/GenBank/DDBJ whole genome shotgun (WGS) entry which is preliminary data.</text>
</comment>
<evidence type="ECO:0000256" key="1">
    <source>
        <dbReference type="SAM" id="Phobius"/>
    </source>
</evidence>
<dbReference type="Proteomes" id="UP001595444">
    <property type="component" value="Unassembled WGS sequence"/>
</dbReference>
<dbReference type="InterPro" id="IPR003399">
    <property type="entry name" value="Mce/MlaD"/>
</dbReference>
<evidence type="ECO:0000259" key="2">
    <source>
        <dbReference type="Pfam" id="PF02470"/>
    </source>
</evidence>
<protein>
    <submittedName>
        <fullName evidence="3">Outer membrane lipid asymmetry maintenance protein MlaD</fullName>
    </submittedName>
</protein>
<keyword evidence="1" id="KW-1133">Transmembrane helix</keyword>